<evidence type="ECO:0000259" key="1">
    <source>
        <dbReference type="Pfam" id="PF07969"/>
    </source>
</evidence>
<accession>A6TJB6</accession>
<keyword evidence="2" id="KW-0378">Hydrolase</keyword>
<proteinExistence type="predicted"/>
<dbReference type="eggNOG" id="COG3653">
    <property type="taxonomic scope" value="Bacteria"/>
</dbReference>
<organism evidence="2 3">
    <name type="scientific">Alkaliphilus metalliredigens (strain QYMF)</name>
    <dbReference type="NCBI Taxonomy" id="293826"/>
    <lineage>
        <taxon>Bacteria</taxon>
        <taxon>Bacillati</taxon>
        <taxon>Bacillota</taxon>
        <taxon>Clostridia</taxon>
        <taxon>Peptostreptococcales</taxon>
        <taxon>Natronincolaceae</taxon>
        <taxon>Alkaliphilus</taxon>
    </lineage>
</organism>
<feature type="domain" description="Amidohydrolase 3" evidence="1">
    <location>
        <begin position="359"/>
        <end position="434"/>
    </location>
</feature>
<dbReference type="AlphaFoldDB" id="A6TJB6"/>
<evidence type="ECO:0000313" key="2">
    <source>
        <dbReference type="EMBL" id="ABR46284.1"/>
    </source>
</evidence>
<reference evidence="3" key="1">
    <citation type="journal article" date="2016" name="Genome Announc.">
        <title>Complete genome sequence of Alkaliphilus metalliredigens strain QYMF, an alkaliphilic and metal-reducing bacterium isolated from borax-contaminated leachate ponds.</title>
        <authorList>
            <person name="Hwang C."/>
            <person name="Copeland A."/>
            <person name="Lucas S."/>
            <person name="Lapidus A."/>
            <person name="Barry K."/>
            <person name="Detter J.C."/>
            <person name="Glavina Del Rio T."/>
            <person name="Hammon N."/>
            <person name="Israni S."/>
            <person name="Dalin E."/>
            <person name="Tice H."/>
            <person name="Pitluck S."/>
            <person name="Chertkov O."/>
            <person name="Brettin T."/>
            <person name="Bruce D."/>
            <person name="Han C."/>
            <person name="Schmutz J."/>
            <person name="Larimer F."/>
            <person name="Land M.L."/>
            <person name="Hauser L."/>
            <person name="Kyrpides N."/>
            <person name="Mikhailova N."/>
            <person name="Ye Q."/>
            <person name="Zhou J."/>
            <person name="Richardson P."/>
            <person name="Fields M.W."/>
        </authorList>
    </citation>
    <scope>NUCLEOTIDE SEQUENCE [LARGE SCALE GENOMIC DNA]</scope>
    <source>
        <strain evidence="3">QYMF</strain>
    </source>
</reference>
<dbReference type="InterPro" id="IPR050378">
    <property type="entry name" value="Metallo-dep_Hydrolases_sf"/>
</dbReference>
<dbReference type="STRING" id="293826.Amet_0041"/>
<dbReference type="PANTHER" id="PTHR11647:SF1">
    <property type="entry name" value="COLLAPSIN RESPONSE MEDIATOR PROTEIN"/>
    <property type="match status" value="1"/>
</dbReference>
<dbReference type="EMBL" id="CP000724">
    <property type="protein sequence ID" value="ABR46284.1"/>
    <property type="molecule type" value="Genomic_DNA"/>
</dbReference>
<dbReference type="Gene3D" id="3.20.20.140">
    <property type="entry name" value="Metal-dependent hydrolases"/>
    <property type="match status" value="1"/>
</dbReference>
<dbReference type="SUPFAM" id="SSF51556">
    <property type="entry name" value="Metallo-dependent hydrolases"/>
    <property type="match status" value="1"/>
</dbReference>
<dbReference type="PANTHER" id="PTHR11647">
    <property type="entry name" value="HYDRANTOINASE/DIHYDROPYRIMIDINASE FAMILY MEMBER"/>
    <property type="match status" value="1"/>
</dbReference>
<dbReference type="GO" id="GO:0016811">
    <property type="term" value="F:hydrolase activity, acting on carbon-nitrogen (but not peptide) bonds, in linear amides"/>
    <property type="evidence" value="ECO:0007669"/>
    <property type="project" value="InterPro"/>
</dbReference>
<dbReference type="SUPFAM" id="SSF51338">
    <property type="entry name" value="Composite domain of metallo-dependent hydrolases"/>
    <property type="match status" value="1"/>
</dbReference>
<dbReference type="Pfam" id="PF07969">
    <property type="entry name" value="Amidohydro_3"/>
    <property type="match status" value="2"/>
</dbReference>
<dbReference type="InterPro" id="IPR013108">
    <property type="entry name" value="Amidohydro_3"/>
</dbReference>
<dbReference type="HOGENOM" id="CLU_016107_2_1_9"/>
<evidence type="ECO:0000313" key="3">
    <source>
        <dbReference type="Proteomes" id="UP000001572"/>
    </source>
</evidence>
<dbReference type="Proteomes" id="UP000001572">
    <property type="component" value="Chromosome"/>
</dbReference>
<keyword evidence="3" id="KW-1185">Reference proteome</keyword>
<dbReference type="Gene3D" id="3.30.1490.130">
    <property type="entry name" value="D-aminoacylase. Domain 3"/>
    <property type="match status" value="1"/>
</dbReference>
<sequence>MYDLKIINGIIIDFDTGQKKVCDIGIKKGKIDAIGNCPEDAKREIDASGKIIAPGFIDIHMHEENLKEGGANPIDISNRMLLMGVTTCVAGNCGNNRQSLEEFIHFIHHKGMPVNYLSFIGHNFLRNAVGSTDRYQKASKNEVEEMQKLLINAVDQGALGVSFGLEYAPGIDLEEVLDLCSVIEDRKMLLAAHYRKDAKHSIPSIKEMMEISKQTGHPMQISHIGSSCAYGMMTEGLDTIQKGINLGLDITVDCYPYDAFSTYIGSAVFDEGCFGLWNKSYDAILLTEAPYKGMRCDEALFHKARKEHPDMLVVAFVMNEEEVIQAIKAPFVMVASDGLYRKGQGHPRGAGSFPRVLGKYVREKQELSLLEALKKMTLMPAKRLGLESKGEIKEGKDADIVIFDQNEILDGATFEDPQALPIGIDYVILKGEVAVENNIIIKGDLGKYISNPLEKTVQVNSLL</sequence>
<dbReference type="OrthoDB" id="9775607at2"/>
<protein>
    <submittedName>
        <fullName evidence="2">Amidohydrolase 3</fullName>
    </submittedName>
</protein>
<feature type="domain" description="Amidohydrolase 3" evidence="1">
    <location>
        <begin position="43"/>
        <end position="222"/>
    </location>
</feature>
<dbReference type="Gene3D" id="2.30.40.10">
    <property type="entry name" value="Urease, subunit C, domain 1"/>
    <property type="match status" value="1"/>
</dbReference>
<dbReference type="InterPro" id="IPR023100">
    <property type="entry name" value="D-aminoacylase_insert_dom_sf"/>
</dbReference>
<gene>
    <name evidence="2" type="ordered locus">Amet_0041</name>
</gene>
<dbReference type="InterPro" id="IPR032466">
    <property type="entry name" value="Metal_Hydrolase"/>
</dbReference>
<dbReference type="RefSeq" id="WP_011971193.1">
    <property type="nucleotide sequence ID" value="NC_009633.1"/>
</dbReference>
<name>A6TJB6_ALKMQ</name>
<dbReference type="InterPro" id="IPR011059">
    <property type="entry name" value="Metal-dep_hydrolase_composite"/>
</dbReference>
<dbReference type="KEGG" id="amt:Amet_0041"/>